<dbReference type="EMBL" id="JAIFTH010002953">
    <property type="protein sequence ID" value="KAG9508387.1"/>
    <property type="molecule type" value="Genomic_DNA"/>
</dbReference>
<keyword evidence="7 10" id="KW-0418">Kinase</keyword>
<gene>
    <name evidence="10" type="primary">dtymk</name>
    <name evidence="10" type="ORF">GZH46_03122</name>
</gene>
<evidence type="ECO:0000256" key="5">
    <source>
        <dbReference type="ARBA" id="ARBA00022727"/>
    </source>
</evidence>
<evidence type="ECO:0000256" key="1">
    <source>
        <dbReference type="ARBA" id="ARBA00004992"/>
    </source>
</evidence>
<evidence type="ECO:0000256" key="7">
    <source>
        <dbReference type="ARBA" id="ARBA00022777"/>
    </source>
</evidence>
<keyword evidence="4" id="KW-0808">Transferase</keyword>
<evidence type="ECO:0000256" key="8">
    <source>
        <dbReference type="ARBA" id="ARBA00022840"/>
    </source>
</evidence>
<dbReference type="Gene3D" id="3.40.50.300">
    <property type="entry name" value="P-loop containing nucleotide triphosphate hydrolases"/>
    <property type="match status" value="1"/>
</dbReference>
<dbReference type="EC" id="2.7.4.9" evidence="3"/>
<dbReference type="Pfam" id="PF02223">
    <property type="entry name" value="Thymidylate_kin"/>
    <property type="match status" value="1"/>
</dbReference>
<keyword evidence="5" id="KW-0545">Nucleotide biosynthesis</keyword>
<feature type="domain" description="Thymidylate kinase-like" evidence="9">
    <location>
        <begin position="3"/>
        <end position="112"/>
    </location>
</feature>
<dbReference type="PROSITE" id="PS01331">
    <property type="entry name" value="THYMIDYLATE_KINASE"/>
    <property type="match status" value="1"/>
</dbReference>
<dbReference type="PANTHER" id="PTHR10344:SF1">
    <property type="entry name" value="THYMIDYLATE KINASE"/>
    <property type="match status" value="1"/>
</dbReference>
<protein>
    <recommendedName>
        <fullName evidence="3">dTMP kinase</fullName>
        <ecNumber evidence="3">2.7.4.9</ecNumber>
    </recommendedName>
</protein>
<dbReference type="InterPro" id="IPR018095">
    <property type="entry name" value="Thymidylate_kin_CS"/>
</dbReference>
<evidence type="ECO:0000256" key="6">
    <source>
        <dbReference type="ARBA" id="ARBA00022741"/>
    </source>
</evidence>
<dbReference type="InterPro" id="IPR027417">
    <property type="entry name" value="P-loop_NTPase"/>
</dbReference>
<dbReference type="InterPro" id="IPR039430">
    <property type="entry name" value="Thymidylate_kin-like_dom"/>
</dbReference>
<evidence type="ECO:0000313" key="11">
    <source>
        <dbReference type="Proteomes" id="UP000825002"/>
    </source>
</evidence>
<dbReference type="SUPFAM" id="SSF52540">
    <property type="entry name" value="P-loop containing nucleoside triphosphate hydrolases"/>
    <property type="match status" value="1"/>
</dbReference>
<keyword evidence="11" id="KW-1185">Reference proteome</keyword>
<feature type="non-terminal residue" evidence="10">
    <location>
        <position position="134"/>
    </location>
</feature>
<dbReference type="Proteomes" id="UP000825002">
    <property type="component" value="Unassembled WGS sequence"/>
</dbReference>
<dbReference type="GO" id="GO:0016301">
    <property type="term" value="F:kinase activity"/>
    <property type="evidence" value="ECO:0007669"/>
    <property type="project" value="UniProtKB-KW"/>
</dbReference>
<evidence type="ECO:0000256" key="2">
    <source>
        <dbReference type="ARBA" id="ARBA00009776"/>
    </source>
</evidence>
<keyword evidence="6" id="KW-0547">Nucleotide-binding</keyword>
<evidence type="ECO:0000313" key="10">
    <source>
        <dbReference type="EMBL" id="KAG9508387.1"/>
    </source>
</evidence>
<accession>A0ABQ7S4P6</accession>
<keyword evidence="8" id="KW-0067">ATP-binding</keyword>
<dbReference type="PANTHER" id="PTHR10344">
    <property type="entry name" value="THYMIDYLATE KINASE"/>
    <property type="match status" value="1"/>
</dbReference>
<evidence type="ECO:0000256" key="4">
    <source>
        <dbReference type="ARBA" id="ARBA00022679"/>
    </source>
</evidence>
<evidence type="ECO:0000259" key="9">
    <source>
        <dbReference type="Pfam" id="PF02223"/>
    </source>
</evidence>
<proteinExistence type="inferred from homology"/>
<reference evidence="10 11" key="1">
    <citation type="submission" date="2020-10" db="EMBL/GenBank/DDBJ databases">
        <authorList>
            <person name="Klimov P.B."/>
            <person name="Dyachkov S.M."/>
            <person name="Chetverikov P.E."/>
        </authorList>
    </citation>
    <scope>NUCLEOTIDE SEQUENCE [LARGE SCALE GENOMIC DNA]</scope>
    <source>
        <strain evidence="10">BMOC 18-1129-001#AD2665</strain>
        <tissue evidence="10">Entire mites</tissue>
    </source>
</reference>
<name>A0ABQ7S4P6_9ACAR</name>
<evidence type="ECO:0000256" key="3">
    <source>
        <dbReference type="ARBA" id="ARBA00012980"/>
    </source>
</evidence>
<organism evidence="10 11">
    <name type="scientific">Fragariocoptes setiger</name>
    <dbReference type="NCBI Taxonomy" id="1670756"/>
    <lineage>
        <taxon>Eukaryota</taxon>
        <taxon>Metazoa</taxon>
        <taxon>Ecdysozoa</taxon>
        <taxon>Arthropoda</taxon>
        <taxon>Chelicerata</taxon>
        <taxon>Arachnida</taxon>
        <taxon>Acari</taxon>
        <taxon>Acariformes</taxon>
        <taxon>Trombidiformes</taxon>
        <taxon>Prostigmata</taxon>
        <taxon>Eupodina</taxon>
        <taxon>Eriophyoidea</taxon>
        <taxon>Phytoptidae</taxon>
        <taxon>Fragariocoptes</taxon>
    </lineage>
</organism>
<comment type="caution">
    <text evidence="10">The sequence shown here is derived from an EMBL/GenBank/DDBJ whole genome shotgun (WGS) entry which is preliminary data.</text>
</comment>
<comment type="similarity">
    <text evidence="2">Belongs to the thymidylate kinase family.</text>
</comment>
<comment type="pathway">
    <text evidence="1">Pyrimidine metabolism; dTTP biosynthesis.</text>
</comment>
<sequence length="134" mass="15256">MCELLKQGTTLIVDRYSYSGIAYSVAKNTQGLTYEWCRSSEIGLPRPDMIVFLTLGSEAQKARVGFGGERYEETSFQERVANCYTRLRQTEADRWLDVNVEGKSPKQLLEEIIVPVMNCIECNGHKQLSIIEQN</sequence>